<comment type="similarity">
    <text evidence="1">Belongs to the TFIIE beta subunit family.</text>
</comment>
<protein>
    <recommendedName>
        <fullName evidence="1">Transcription initiation factor IIE subunit beta</fullName>
    </recommendedName>
</protein>
<evidence type="ECO:0000313" key="5">
    <source>
        <dbReference type="EMBL" id="PLW23102.1"/>
    </source>
</evidence>
<feature type="region of interest" description="Disordered" evidence="2">
    <location>
        <begin position="231"/>
        <end position="258"/>
    </location>
</feature>
<proteinExistence type="inferred from homology"/>
<dbReference type="GO" id="GO:0001097">
    <property type="term" value="F:TFIIH-class transcription factor complex binding"/>
    <property type="evidence" value="ECO:0007669"/>
    <property type="project" value="TreeGrafter"/>
</dbReference>
<keyword evidence="1" id="KW-0804">Transcription</keyword>
<feature type="domain" description="Transcription initiation factor IIE subunit beta E-tether" evidence="4">
    <location>
        <begin position="201"/>
        <end position="229"/>
    </location>
</feature>
<dbReference type="Proteomes" id="UP000235392">
    <property type="component" value="Unassembled WGS sequence"/>
</dbReference>
<keyword evidence="1" id="KW-0539">Nucleus</keyword>
<evidence type="ECO:0000259" key="3">
    <source>
        <dbReference type="Pfam" id="PF18121"/>
    </source>
</evidence>
<dbReference type="InterPro" id="IPR016656">
    <property type="entry name" value="TFIIE-bsu"/>
</dbReference>
<feature type="compositionally biased region" description="Basic residues" evidence="2">
    <location>
        <begin position="242"/>
        <end position="256"/>
    </location>
</feature>
<dbReference type="PANTHER" id="PTHR12716">
    <property type="entry name" value="TRANSCRIPTION INITIATION FACTOR IIE, BETA SUBUNIT"/>
    <property type="match status" value="1"/>
</dbReference>
<evidence type="ECO:0000259" key="4">
    <source>
        <dbReference type="Pfam" id="PF22254"/>
    </source>
</evidence>
<accession>A0A2N5TC98</accession>
<evidence type="ECO:0000256" key="1">
    <source>
        <dbReference type="PIRNR" id="PIRNR016398"/>
    </source>
</evidence>
<comment type="subunit">
    <text evidence="1">Tetramer of two alpha and two beta chains.</text>
</comment>
<comment type="caution">
    <text evidence="5">The sequence shown here is derived from an EMBL/GenBank/DDBJ whole genome shotgun (WGS) entry which is preliminary data.</text>
</comment>
<keyword evidence="1" id="KW-0238">DNA-binding</keyword>
<dbReference type="Pfam" id="PF18121">
    <property type="entry name" value="TFA2_Winged_2"/>
    <property type="match status" value="1"/>
</dbReference>
<name>A0A2N5TC98_9BASI</name>
<dbReference type="GO" id="GO:0006367">
    <property type="term" value="P:transcription initiation at RNA polymerase II promoter"/>
    <property type="evidence" value="ECO:0007669"/>
    <property type="project" value="UniProtKB-UniRule"/>
</dbReference>
<dbReference type="AlphaFoldDB" id="A0A2N5TC98"/>
<evidence type="ECO:0000256" key="2">
    <source>
        <dbReference type="SAM" id="MobiDB-lite"/>
    </source>
</evidence>
<dbReference type="Pfam" id="PF22254">
    <property type="entry name" value="TFA2_E-tether"/>
    <property type="match status" value="1"/>
</dbReference>
<comment type="subcellular location">
    <subcellularLocation>
        <location evidence="1">Nucleus</location>
    </subcellularLocation>
</comment>
<organism evidence="5 6">
    <name type="scientific">Puccinia coronata f. sp. avenae</name>
    <dbReference type="NCBI Taxonomy" id="200324"/>
    <lineage>
        <taxon>Eukaryota</taxon>
        <taxon>Fungi</taxon>
        <taxon>Dikarya</taxon>
        <taxon>Basidiomycota</taxon>
        <taxon>Pucciniomycotina</taxon>
        <taxon>Pucciniomycetes</taxon>
        <taxon>Pucciniales</taxon>
        <taxon>Pucciniaceae</taxon>
        <taxon>Puccinia</taxon>
    </lineage>
</organism>
<dbReference type="EMBL" id="PGCI01000643">
    <property type="protein sequence ID" value="PLW23102.1"/>
    <property type="molecule type" value="Genomic_DNA"/>
</dbReference>
<reference evidence="5 6" key="1">
    <citation type="submission" date="2017-11" db="EMBL/GenBank/DDBJ databases">
        <title>De novo assembly and phasing of dikaryotic genomes from two isolates of Puccinia coronata f. sp. avenae, the causal agent of oat crown rust.</title>
        <authorList>
            <person name="Miller M.E."/>
            <person name="Zhang Y."/>
            <person name="Omidvar V."/>
            <person name="Sperschneider J."/>
            <person name="Schwessinger B."/>
            <person name="Raley C."/>
            <person name="Palmer J.M."/>
            <person name="Garnica D."/>
            <person name="Upadhyaya N."/>
            <person name="Rathjen J."/>
            <person name="Taylor J.M."/>
            <person name="Park R.F."/>
            <person name="Dodds P.N."/>
            <person name="Hirsch C.D."/>
            <person name="Kianian S.F."/>
            <person name="Figueroa M."/>
        </authorList>
    </citation>
    <scope>NUCLEOTIDE SEQUENCE [LARGE SCALE GENOMIC DNA]</scope>
    <source>
        <strain evidence="5">12SD80</strain>
    </source>
</reference>
<dbReference type="GO" id="GO:0005673">
    <property type="term" value="C:transcription factor TFIIE complex"/>
    <property type="evidence" value="ECO:0007669"/>
    <property type="project" value="UniProtKB-UniRule"/>
</dbReference>
<feature type="compositionally biased region" description="Polar residues" evidence="2">
    <location>
        <begin position="231"/>
        <end position="241"/>
    </location>
</feature>
<dbReference type="InterPro" id="IPR054600">
    <property type="entry name" value="TFA2_E-tether"/>
</dbReference>
<dbReference type="PIRSF" id="PIRSF016398">
    <property type="entry name" value="TFIIE-beta"/>
    <property type="match status" value="1"/>
</dbReference>
<comment type="function">
    <text evidence="1">Recruits TFIIH to the initiation complex and stimulates the RNA polymerase II C-terminal domain kinase and DNA-dependent ATPase activities of TFIIH. Both TFIIH and TFIIE are required for promoter clearance by RNA polymerase.</text>
</comment>
<keyword evidence="1" id="KW-0805">Transcription regulation</keyword>
<evidence type="ECO:0000313" key="6">
    <source>
        <dbReference type="Proteomes" id="UP000235392"/>
    </source>
</evidence>
<sequence>MSNSKFPTLPAPRFAPQKPSPLSQPDVPNPEQKQQHHTSSSTQKKKSNKKKSQQLPPPTTPVPDNSGPGRQFATQVFKLIDALKQRNGPMNLSDLEAQTGVRGLLQEHTDVPFNPELYNAFNTPRANYNINNPQDVLDLLQRFSNRGGMPVATLKDSWPGVMQAITDLENEGNAGKEGVPKTVFLDELGCRDNLGPTRGALDPEFREMWHSLQTPLVHDLPIELQEAGLTSSSLSNLSKPAQTHRKPKKKGGRGGKVKITNTHLKDLGIDLSKDYLPATAAKK</sequence>
<feature type="domain" description="TFA2 Winged helix" evidence="3">
    <location>
        <begin position="131"/>
        <end position="186"/>
    </location>
</feature>
<feature type="compositionally biased region" description="Basic residues" evidence="2">
    <location>
        <begin position="43"/>
        <end position="52"/>
    </location>
</feature>
<feature type="region of interest" description="Disordered" evidence="2">
    <location>
        <begin position="1"/>
        <end position="70"/>
    </location>
</feature>
<dbReference type="InterPro" id="IPR040501">
    <property type="entry name" value="TFA2_Winged_2"/>
</dbReference>
<dbReference type="GO" id="GO:0003677">
    <property type="term" value="F:DNA binding"/>
    <property type="evidence" value="ECO:0007669"/>
    <property type="project" value="UniProtKB-UniRule"/>
</dbReference>
<dbReference type="PANTHER" id="PTHR12716:SF8">
    <property type="entry name" value="TRANSCRIPTION INITIATION FACTOR IIE SUBUNIT BETA"/>
    <property type="match status" value="1"/>
</dbReference>
<gene>
    <name evidence="5" type="ORF">PCASD_10542</name>
</gene>